<dbReference type="SFLD" id="SFLDG01137">
    <property type="entry name" value="C1.6.1:_Phosphoserine_Phosphat"/>
    <property type="match status" value="1"/>
</dbReference>
<dbReference type="UniPathway" id="UPA00135">
    <property type="reaction ID" value="UER00198"/>
</dbReference>
<keyword evidence="6" id="KW-0479">Metal-binding</keyword>
<dbReference type="InterPro" id="IPR023214">
    <property type="entry name" value="HAD_sf"/>
</dbReference>
<dbReference type="SFLD" id="SFLDG01136">
    <property type="entry name" value="C1.6:_Phosphoserine_Phosphatas"/>
    <property type="match status" value="1"/>
</dbReference>
<dbReference type="CDD" id="cd07500">
    <property type="entry name" value="HAD_PSP"/>
    <property type="match status" value="1"/>
</dbReference>
<evidence type="ECO:0000313" key="11">
    <source>
        <dbReference type="EMBL" id="SVA94822.1"/>
    </source>
</evidence>
<gene>
    <name evidence="11" type="ORF">METZ01_LOCUS147676</name>
</gene>
<evidence type="ECO:0000256" key="8">
    <source>
        <dbReference type="ARBA" id="ARBA00022842"/>
    </source>
</evidence>
<reference evidence="11" key="1">
    <citation type="submission" date="2018-05" db="EMBL/GenBank/DDBJ databases">
        <authorList>
            <person name="Lanie J.A."/>
            <person name="Ng W.-L."/>
            <person name="Kazmierczak K.M."/>
            <person name="Andrzejewski T.M."/>
            <person name="Davidsen T.M."/>
            <person name="Wayne K.J."/>
            <person name="Tettelin H."/>
            <person name="Glass J.I."/>
            <person name="Rusch D."/>
            <person name="Podicherti R."/>
            <person name="Tsui H.-C.T."/>
            <person name="Winkler M.E."/>
        </authorList>
    </citation>
    <scope>NUCLEOTIDE SEQUENCE</scope>
</reference>
<accession>A0A382A103</accession>
<keyword evidence="8" id="KW-0460">Magnesium</keyword>
<dbReference type="PANTHER" id="PTHR43344:SF2">
    <property type="entry name" value="PHOSPHOSERINE PHOSPHATASE"/>
    <property type="match status" value="1"/>
</dbReference>
<dbReference type="SUPFAM" id="SSF56784">
    <property type="entry name" value="HAD-like"/>
    <property type="match status" value="1"/>
</dbReference>
<evidence type="ECO:0000256" key="7">
    <source>
        <dbReference type="ARBA" id="ARBA00022801"/>
    </source>
</evidence>
<keyword evidence="5" id="KW-0028">Amino-acid biosynthesis</keyword>
<dbReference type="GO" id="GO:0006564">
    <property type="term" value="P:L-serine biosynthetic process"/>
    <property type="evidence" value="ECO:0007669"/>
    <property type="project" value="UniProtKB-KW"/>
</dbReference>
<dbReference type="SFLD" id="SFLDS00003">
    <property type="entry name" value="Haloacid_Dehalogenase"/>
    <property type="match status" value="1"/>
</dbReference>
<evidence type="ECO:0000256" key="9">
    <source>
        <dbReference type="ARBA" id="ARBA00023299"/>
    </source>
</evidence>
<dbReference type="PANTHER" id="PTHR43344">
    <property type="entry name" value="PHOSPHOSERINE PHOSPHATASE"/>
    <property type="match status" value="1"/>
</dbReference>
<dbReference type="EC" id="3.1.3.3" evidence="4"/>
<comment type="similarity">
    <text evidence="3">Belongs to the HAD-like hydrolase superfamily. SerB family.</text>
</comment>
<dbReference type="GO" id="GO:0000287">
    <property type="term" value="F:magnesium ion binding"/>
    <property type="evidence" value="ECO:0007669"/>
    <property type="project" value="TreeGrafter"/>
</dbReference>
<evidence type="ECO:0000256" key="3">
    <source>
        <dbReference type="ARBA" id="ARBA00009184"/>
    </source>
</evidence>
<organism evidence="11">
    <name type="scientific">marine metagenome</name>
    <dbReference type="NCBI Taxonomy" id="408172"/>
    <lineage>
        <taxon>unclassified sequences</taxon>
        <taxon>metagenomes</taxon>
        <taxon>ecological metagenomes</taxon>
    </lineage>
</organism>
<dbReference type="AlphaFoldDB" id="A0A382A103"/>
<evidence type="ECO:0000256" key="2">
    <source>
        <dbReference type="ARBA" id="ARBA00005135"/>
    </source>
</evidence>
<comment type="pathway">
    <text evidence="2">Amino-acid biosynthesis; L-serine biosynthesis; L-serine from 3-phospho-D-glycerate: step 3/3.</text>
</comment>
<evidence type="ECO:0000256" key="6">
    <source>
        <dbReference type="ARBA" id="ARBA00022723"/>
    </source>
</evidence>
<protein>
    <recommendedName>
        <fullName evidence="4">phosphoserine phosphatase</fullName>
        <ecNumber evidence="4">3.1.3.3</ecNumber>
    </recommendedName>
    <alternativeName>
        <fullName evidence="10">O-phosphoserine phosphohydrolase</fullName>
    </alternativeName>
</protein>
<evidence type="ECO:0000256" key="10">
    <source>
        <dbReference type="ARBA" id="ARBA00031693"/>
    </source>
</evidence>
<keyword evidence="9" id="KW-0718">Serine biosynthesis</keyword>
<dbReference type="InterPro" id="IPR036412">
    <property type="entry name" value="HAD-like_sf"/>
</dbReference>
<dbReference type="GO" id="GO:0036424">
    <property type="term" value="F:L-phosphoserine phosphatase activity"/>
    <property type="evidence" value="ECO:0007669"/>
    <property type="project" value="InterPro"/>
</dbReference>
<evidence type="ECO:0000256" key="1">
    <source>
        <dbReference type="ARBA" id="ARBA00001946"/>
    </source>
</evidence>
<evidence type="ECO:0000256" key="5">
    <source>
        <dbReference type="ARBA" id="ARBA00022605"/>
    </source>
</evidence>
<evidence type="ECO:0000256" key="4">
    <source>
        <dbReference type="ARBA" id="ARBA00012640"/>
    </source>
</evidence>
<dbReference type="NCBIfam" id="TIGR00338">
    <property type="entry name" value="serB"/>
    <property type="match status" value="1"/>
</dbReference>
<dbReference type="InterPro" id="IPR004469">
    <property type="entry name" value="PSP"/>
</dbReference>
<dbReference type="InterPro" id="IPR050582">
    <property type="entry name" value="HAD-like_SerB"/>
</dbReference>
<proteinExistence type="inferred from homology"/>
<sequence>MKASHSFLVTIQGTASEMDVLEHFTEHLDRKSFSIHDIHYLNFQAVHSLLIRLELLNSTDKDYLAKELDVVAKKNNFELIINPLPETSVVSSGHQYILTLLSQQIHPRLLTKLFCHLRKKQLRVTEISPLDAEELNVIEIKIHADKSIERLSLMKELMEMKSEFQFDLALQADDLFRRNKRLIILDADMTFIQCEMINDMSRLAGKETEVAAITDRAMRGKVEFKQALRQRVALLKGLPLSELEHLILNIPYTPGVERLVYILKTLGYQIGLVSGGFTRVIEHIKQRFNLDYGYANTLEVKNGKLTGRISGDILDGHQKGVILRKIAHRENILPEQVIAVGDGANDLEMLSSAGLGVAFNAKRFLRERASGSLSLPNLDALLYFLGISNYEVNSLIYPKPLP</sequence>
<dbReference type="Gene3D" id="3.40.50.1000">
    <property type="entry name" value="HAD superfamily/HAD-like"/>
    <property type="match status" value="1"/>
</dbReference>
<dbReference type="Pfam" id="PF12710">
    <property type="entry name" value="HAD"/>
    <property type="match status" value="1"/>
</dbReference>
<keyword evidence="7" id="KW-0378">Hydrolase</keyword>
<dbReference type="GO" id="GO:0005737">
    <property type="term" value="C:cytoplasm"/>
    <property type="evidence" value="ECO:0007669"/>
    <property type="project" value="TreeGrafter"/>
</dbReference>
<dbReference type="NCBIfam" id="TIGR01488">
    <property type="entry name" value="HAD-SF-IB"/>
    <property type="match status" value="1"/>
</dbReference>
<name>A0A382A103_9ZZZZ</name>
<dbReference type="SFLD" id="SFLDF00029">
    <property type="entry name" value="phosphoserine_phosphatase"/>
    <property type="match status" value="1"/>
</dbReference>
<dbReference type="EMBL" id="UINC01023345">
    <property type="protein sequence ID" value="SVA94822.1"/>
    <property type="molecule type" value="Genomic_DNA"/>
</dbReference>
<comment type="cofactor">
    <cofactor evidence="1">
        <name>Mg(2+)</name>
        <dbReference type="ChEBI" id="CHEBI:18420"/>
    </cofactor>
</comment>